<dbReference type="CDD" id="cd03809">
    <property type="entry name" value="GT4_MtfB-like"/>
    <property type="match status" value="1"/>
</dbReference>
<evidence type="ECO:0000313" key="2">
    <source>
        <dbReference type="EMBL" id="MBV7255719.1"/>
    </source>
</evidence>
<gene>
    <name evidence="2" type="ORF">KCG44_02845</name>
</gene>
<dbReference type="PANTHER" id="PTHR46401">
    <property type="entry name" value="GLYCOSYLTRANSFERASE WBBK-RELATED"/>
    <property type="match status" value="1"/>
</dbReference>
<dbReference type="Proteomes" id="UP000722336">
    <property type="component" value="Unassembled WGS sequence"/>
</dbReference>
<dbReference type="PANTHER" id="PTHR46401:SF8">
    <property type="entry name" value="BLL6006 PROTEIN"/>
    <property type="match status" value="1"/>
</dbReference>
<dbReference type="EMBL" id="JAGSPA010000001">
    <property type="protein sequence ID" value="MBV7255719.1"/>
    <property type="molecule type" value="Genomic_DNA"/>
</dbReference>
<evidence type="ECO:0000259" key="1">
    <source>
        <dbReference type="Pfam" id="PF00534"/>
    </source>
</evidence>
<keyword evidence="3" id="KW-1185">Reference proteome</keyword>
<evidence type="ECO:0000313" key="3">
    <source>
        <dbReference type="Proteomes" id="UP000722336"/>
    </source>
</evidence>
<dbReference type="RefSeq" id="WP_218444077.1">
    <property type="nucleotide sequence ID" value="NZ_JAGSPA010000001.1"/>
</dbReference>
<sequence length="503" mass="57045">MKILIEMRPAFEAFAGIPQEVRLLFRGLNTLLGTDVFGLLQHGGRTLARGTSRKKERRALTTDERFKRYSNVVISTNNMVAERPFARSIAYLQRRLKSTTLLLRQFIGRDHIQLTDFKSAGFEDFNWRTLFAKTLPPADFADLASRDHLVCRTPWRVMHQVGIYSLNFRRIARYPKLVTDGFDVMIGQTPYPGRVSAGTALVVRYHDAVPLFMPHTIPEQVLHQAQHYNALRANVQQGAWFSCVSEATRADLIRAFPDAEPRAVTIHNMVSHNYFTEPRRPERVHEIIRSRLYERSGWLPTFSDAGTKSKFYRSQIGETSPQYLLMVSTIEPRKNHARLISAWEALRAGHDADLKLVIVGTLGWNNDLIRDQLVPWLERGDAFLLNNVPAADLRCLYANARATVCPSYGEGFDYSGVEAMASGGVTVASDIPVHREVYGDAALFFDPYSTAALTGQLEKLLYRPGADARRSDMETAGQEIAARYTPEQILPQWESFLRRVTAR</sequence>
<accession>A0ABS6SBC8</accession>
<organism evidence="2 3">
    <name type="scientific">Pacificimonas pallii</name>
    <dbReference type="NCBI Taxonomy" id="2827236"/>
    <lineage>
        <taxon>Bacteria</taxon>
        <taxon>Pseudomonadati</taxon>
        <taxon>Pseudomonadota</taxon>
        <taxon>Alphaproteobacteria</taxon>
        <taxon>Sphingomonadales</taxon>
        <taxon>Sphingosinicellaceae</taxon>
        <taxon>Pacificimonas</taxon>
    </lineage>
</organism>
<protein>
    <submittedName>
        <fullName evidence="2">Glycosyltransferase family 4 protein</fullName>
    </submittedName>
</protein>
<dbReference type="InterPro" id="IPR001296">
    <property type="entry name" value="Glyco_trans_1"/>
</dbReference>
<proteinExistence type="predicted"/>
<dbReference type="Pfam" id="PF00534">
    <property type="entry name" value="Glycos_transf_1"/>
    <property type="match status" value="1"/>
</dbReference>
<comment type="caution">
    <text evidence="2">The sequence shown here is derived from an EMBL/GenBank/DDBJ whole genome shotgun (WGS) entry which is preliminary data.</text>
</comment>
<name>A0ABS6SBC8_9SPHN</name>
<reference evidence="2 3" key="1">
    <citation type="submission" date="2021-04" db="EMBL/GenBank/DDBJ databases">
        <authorList>
            <person name="Pira H."/>
            <person name="Risdian C."/>
            <person name="Wink J."/>
        </authorList>
    </citation>
    <scope>NUCLEOTIDE SEQUENCE [LARGE SCALE GENOMIC DNA]</scope>
    <source>
        <strain evidence="2 3">WHA3</strain>
    </source>
</reference>
<feature type="domain" description="Glycosyl transferase family 1" evidence="1">
    <location>
        <begin position="314"/>
        <end position="474"/>
    </location>
</feature>